<dbReference type="InterPro" id="IPR042193">
    <property type="entry name" value="FHIPEP_3"/>
</dbReference>
<keyword evidence="4 7" id="KW-0812">Transmembrane</keyword>
<reference evidence="8" key="1">
    <citation type="journal article" date="2014" name="Int. J. Syst. Evol. Microbiol.">
        <title>Complete genome sequence of Corynebacterium casei LMG S-19264T (=DSM 44701T), isolated from a smear-ripened cheese.</title>
        <authorList>
            <consortium name="US DOE Joint Genome Institute (JGI-PGF)"/>
            <person name="Walter F."/>
            <person name="Albersmeier A."/>
            <person name="Kalinowski J."/>
            <person name="Ruckert C."/>
        </authorList>
    </citation>
    <scope>NUCLEOTIDE SEQUENCE</scope>
    <source>
        <strain evidence="8">CCM 8433</strain>
    </source>
</reference>
<dbReference type="RefSeq" id="WP_188367996.1">
    <property type="nucleotide sequence ID" value="NZ_BMDT01000008.1"/>
</dbReference>
<keyword evidence="9" id="KW-1185">Reference proteome</keyword>
<keyword evidence="8" id="KW-0966">Cell projection</keyword>
<keyword evidence="7" id="KW-1005">Bacterial flagellum biogenesis</keyword>
<comment type="caution">
    <text evidence="7">Lacks conserved residue(s) required for the propagation of feature annotation.</text>
</comment>
<comment type="caution">
    <text evidence="8">The sequence shown here is derived from an EMBL/GenBank/DDBJ whole genome shotgun (WGS) entry which is preliminary data.</text>
</comment>
<evidence type="ECO:0000256" key="4">
    <source>
        <dbReference type="ARBA" id="ARBA00022692"/>
    </source>
</evidence>
<dbReference type="PANTHER" id="PTHR30161:SF1">
    <property type="entry name" value="FLAGELLAR BIOSYNTHESIS PROTEIN FLHA-RELATED"/>
    <property type="match status" value="1"/>
</dbReference>
<dbReference type="InterPro" id="IPR042194">
    <property type="entry name" value="FHIPEP_1"/>
</dbReference>
<dbReference type="InterPro" id="IPR025505">
    <property type="entry name" value="FHIPEP_CS"/>
</dbReference>
<keyword evidence="3 7" id="KW-1003">Cell membrane</keyword>
<keyword evidence="7" id="KW-1006">Bacterial flagellum protein export</keyword>
<evidence type="ECO:0000313" key="9">
    <source>
        <dbReference type="Proteomes" id="UP000622610"/>
    </source>
</evidence>
<comment type="subcellular location">
    <subcellularLocation>
        <location evidence="1 7">Cell membrane</location>
        <topology evidence="1 7">Multi-pass membrane protein</topology>
    </subcellularLocation>
</comment>
<dbReference type="Gene3D" id="3.40.50.12790">
    <property type="entry name" value="FHIPEP family, domain 4"/>
    <property type="match status" value="1"/>
</dbReference>
<keyword evidence="7" id="KW-0653">Protein transport</keyword>
<dbReference type="PANTHER" id="PTHR30161">
    <property type="entry name" value="FLAGELLAR EXPORT PROTEIN, MEMBRANE FLHA SUBUNIT-RELATED"/>
    <property type="match status" value="1"/>
</dbReference>
<evidence type="ECO:0000256" key="5">
    <source>
        <dbReference type="ARBA" id="ARBA00022989"/>
    </source>
</evidence>
<name>A0A917JIT3_9ENTE</name>
<dbReference type="AlphaFoldDB" id="A0A917JIT3"/>
<keyword evidence="5 7" id="KW-1133">Transmembrane helix</keyword>
<keyword evidence="6 7" id="KW-0472">Membrane</keyword>
<reference evidence="8" key="2">
    <citation type="submission" date="2020-09" db="EMBL/GenBank/DDBJ databases">
        <authorList>
            <person name="Sun Q."/>
            <person name="Sedlacek I."/>
        </authorList>
    </citation>
    <scope>NUCLEOTIDE SEQUENCE</scope>
    <source>
        <strain evidence="8">CCM 8433</strain>
    </source>
</reference>
<comment type="function">
    <text evidence="7">Required for formation of the rod structure of the flagellar apparatus. Together with FliI and FliH, may constitute the export apparatus of flagellin.</text>
</comment>
<feature type="transmembrane region" description="Helical" evidence="7">
    <location>
        <begin position="12"/>
        <end position="33"/>
    </location>
</feature>
<dbReference type="Pfam" id="PF00771">
    <property type="entry name" value="FHIPEP"/>
    <property type="match status" value="1"/>
</dbReference>
<dbReference type="Gene3D" id="1.10.8.540">
    <property type="entry name" value="FHIPEP family, domain 3"/>
    <property type="match status" value="1"/>
</dbReference>
<gene>
    <name evidence="7 8" type="primary">flhA</name>
    <name evidence="8" type="ORF">GCM10011482_18180</name>
</gene>
<organism evidence="8 9">
    <name type="scientific">Enterococcus alcedinis</name>
    <dbReference type="NCBI Taxonomy" id="1274384"/>
    <lineage>
        <taxon>Bacteria</taxon>
        <taxon>Bacillati</taxon>
        <taxon>Bacillota</taxon>
        <taxon>Bacilli</taxon>
        <taxon>Lactobacillales</taxon>
        <taxon>Enterococcaceae</taxon>
        <taxon>Enterococcus</taxon>
    </lineage>
</organism>
<dbReference type="GO" id="GO:0044780">
    <property type="term" value="P:bacterial-type flagellum assembly"/>
    <property type="evidence" value="ECO:0007669"/>
    <property type="project" value="InterPro"/>
</dbReference>
<feature type="transmembrane region" description="Helical" evidence="7">
    <location>
        <begin position="39"/>
        <end position="57"/>
    </location>
</feature>
<dbReference type="PRINTS" id="PR00949">
    <property type="entry name" value="TYPE3IMAPROT"/>
</dbReference>
<feature type="transmembrane region" description="Helical" evidence="7">
    <location>
        <begin position="114"/>
        <end position="136"/>
    </location>
</feature>
<sequence length="692" mass="76400">MNQTATKKSLKTVGWSEVIVSFLVVGIIGLILIPLPATFLDLLIIVNLTVGMNILLITLSTKNVLEFSTFPTVLLLTTMFRLGLNLSSTRLILTQGNGGKVIDAFANVVAGNNYIVGIILFVIITIVQLIVVTNGAGRVSEVSARFTLDAMPGKQMAIDSDLNSGLIDEGEARKRRKDLQREADFFGSMDGASKFVKGDAIAGILITVINLIGGSLIFSMGGQMTMGEAFMTFGKLSIGDGLVSSIPSLLISVASGIMVTRSDNDSTFGKDISEDIMRNPQLFRIMGVILFALSIVPGFPFLPFALLGVALFVASFAIKQQEEKVKKERKKEEQRLALQLKKEQQEEDDSVASFQVEPISIEIGYGLIQMIDGTTDNSLMNRIVAIRKQSAQELGILVSPVRIRDNLYLEPNDYSIKIRGNEVGKGDIYPNKFMIISPNDEPFPFEGIMTREPAFNLEAMWIDEKDRDMADLQGFTVIEPLTVIATHLKEIIYEHAPELLGRQEVQKLLEGIKEQYNVVIDELIPEILRLGEVQKVLQNLLDEQIPINDLATILETLADYGLVTKDTEMLTEYVRQSLKRTIATKYMDAEQQLKVIVIHPKVEELIAQSIQKTATGSYPVLKPDTVNLLLESLGQIHQQLIADGIPHVILASPKIRLALRKLISFNFPDIAVLSLNEVPNEMMIESVGSVEI</sequence>
<dbReference type="InterPro" id="IPR006301">
    <property type="entry name" value="FlhA"/>
</dbReference>
<proteinExistence type="inferred from homology"/>
<comment type="similarity">
    <text evidence="2 7">Belongs to the FHIPEP (flagella/HR/invasion proteins export pore) family.</text>
</comment>
<keyword evidence="8" id="KW-0969">Cilium</keyword>
<dbReference type="EMBL" id="BMDT01000008">
    <property type="protein sequence ID" value="GGI66164.1"/>
    <property type="molecule type" value="Genomic_DNA"/>
</dbReference>
<keyword evidence="7" id="KW-0813">Transport</keyword>
<accession>A0A917JIT3</accession>
<dbReference type="NCBIfam" id="TIGR01398">
    <property type="entry name" value="FlhA"/>
    <property type="match status" value="1"/>
</dbReference>
<evidence type="ECO:0000313" key="8">
    <source>
        <dbReference type="EMBL" id="GGI66164.1"/>
    </source>
</evidence>
<dbReference type="InterPro" id="IPR001712">
    <property type="entry name" value="T3SS_FHIPEP"/>
</dbReference>
<evidence type="ECO:0000256" key="3">
    <source>
        <dbReference type="ARBA" id="ARBA00022475"/>
    </source>
</evidence>
<dbReference type="GO" id="GO:0009306">
    <property type="term" value="P:protein secretion"/>
    <property type="evidence" value="ECO:0007669"/>
    <property type="project" value="InterPro"/>
</dbReference>
<keyword evidence="8" id="KW-0282">Flagellum</keyword>
<evidence type="ECO:0000256" key="6">
    <source>
        <dbReference type="ARBA" id="ARBA00023136"/>
    </source>
</evidence>
<feature type="transmembrane region" description="Helical" evidence="7">
    <location>
        <begin position="241"/>
        <end position="260"/>
    </location>
</feature>
<dbReference type="GO" id="GO:0005886">
    <property type="term" value="C:plasma membrane"/>
    <property type="evidence" value="ECO:0007669"/>
    <property type="project" value="UniProtKB-SubCell"/>
</dbReference>
<dbReference type="PROSITE" id="PS00994">
    <property type="entry name" value="FHIPEP"/>
    <property type="match status" value="1"/>
</dbReference>
<dbReference type="PIRSF" id="PIRSF005419">
    <property type="entry name" value="FlhA"/>
    <property type="match status" value="1"/>
</dbReference>
<protein>
    <recommendedName>
        <fullName evidence="7">Flagellar biosynthesis protein FlhA</fullName>
    </recommendedName>
</protein>
<evidence type="ECO:0000256" key="7">
    <source>
        <dbReference type="RuleBase" id="RU364093"/>
    </source>
</evidence>
<feature type="transmembrane region" description="Helical" evidence="7">
    <location>
        <begin position="200"/>
        <end position="221"/>
    </location>
</feature>
<feature type="transmembrane region" description="Helical" evidence="7">
    <location>
        <begin position="64"/>
        <end position="84"/>
    </location>
</feature>
<dbReference type="Proteomes" id="UP000622610">
    <property type="component" value="Unassembled WGS sequence"/>
</dbReference>
<evidence type="ECO:0000256" key="1">
    <source>
        <dbReference type="ARBA" id="ARBA00004651"/>
    </source>
</evidence>
<evidence type="ECO:0000256" key="2">
    <source>
        <dbReference type="ARBA" id="ARBA00008835"/>
    </source>
</evidence>
<dbReference type="Gene3D" id="3.40.30.60">
    <property type="entry name" value="FHIPEP family, domain 1"/>
    <property type="match status" value="1"/>
</dbReference>
<dbReference type="InterPro" id="IPR042196">
    <property type="entry name" value="FHIPEP_4"/>
</dbReference>